<evidence type="ECO:0000313" key="3">
    <source>
        <dbReference type="Proteomes" id="UP001188597"/>
    </source>
</evidence>
<feature type="compositionally biased region" description="Basic and acidic residues" evidence="1">
    <location>
        <begin position="19"/>
        <end position="34"/>
    </location>
</feature>
<sequence>MTNPDNERFEETDVWDESIGDRGTDESSSSREISETSGDSGQGGEAGLTERLTDILVDDGNGDLLFEREDGVLQWLQALDMQVMGACRTAERLKPLLKLNQTSGAAEDRLLAHLSQHFEPSEVGLLARCLCIPLVSIRVGKIDKQGSLLCPSSTRGSLTLTLLPTSDSRLSFIGDDGHSERLSTLSRVSDCSWVAIEEIPTDRSGRSFLMKIPGSENIYFWCSEKSKLLGDELLTKMKDLLQRMPSVAELTGISESRLDCFATFLRAYLVGSAKTKTRGSPLGSMAFSLDNSVDSAEFCQNDLLVSLSPKPLRPRHYGSIGAKPNSFIQGSLSPRTSSFKEGLPRNLSSMRSIGRDKYKRSHLSCADNLSVALSNTMDASSSNQVQQGKLPESIGTCLFPPSSFIESLGKAADQPVLSPASQVRYTGDSLFSPYYCWCPPVSSTLQYTAPPQLPISSSIESSSLPPLSSLLSTTKSSSVLAPFPPINLSELPSMDFPPFLPEPLIRLPLSMSTSQQIPTFTPLMCDSIIHIPVMDVCSSGQGYLVSAGPGISTTLPPLHSTLVNPLISKSDTAVENGARETLRLLLSSSNQANPQLMSVFPSVLANCDENILVAGSRGLYSGVSDVGAIASSIAAMGLVSLSEGSEELGVTSRRIRRGDLLDQLEKPSGSNGPCSEDEGSLFSRQD</sequence>
<feature type="region of interest" description="Disordered" evidence="1">
    <location>
        <begin position="1"/>
        <end position="46"/>
    </location>
</feature>
<proteinExistence type="predicted"/>
<dbReference type="PANTHER" id="PTHR36741">
    <property type="entry name" value="OS07G0100500 PROTEIN"/>
    <property type="match status" value="1"/>
</dbReference>
<gene>
    <name evidence="2" type="ORF">RJ639_005537</name>
</gene>
<name>A0AA89AUD8_9ASTE</name>
<accession>A0AA89AUD8</accession>
<dbReference type="AlphaFoldDB" id="A0AA89AUD8"/>
<dbReference type="Proteomes" id="UP001188597">
    <property type="component" value="Unassembled WGS sequence"/>
</dbReference>
<feature type="compositionally biased region" description="Basic and acidic residues" evidence="1">
    <location>
        <begin position="1"/>
        <end position="11"/>
    </location>
</feature>
<feature type="region of interest" description="Disordered" evidence="1">
    <location>
        <begin position="659"/>
        <end position="686"/>
    </location>
</feature>
<evidence type="ECO:0000256" key="1">
    <source>
        <dbReference type="SAM" id="MobiDB-lite"/>
    </source>
</evidence>
<dbReference type="PANTHER" id="PTHR36741:SF1">
    <property type="entry name" value="OS07G0100500 PROTEIN"/>
    <property type="match status" value="1"/>
</dbReference>
<comment type="caution">
    <text evidence="2">The sequence shown here is derived from an EMBL/GenBank/DDBJ whole genome shotgun (WGS) entry which is preliminary data.</text>
</comment>
<dbReference type="EMBL" id="JAVXUP010001015">
    <property type="protein sequence ID" value="KAK3017249.1"/>
    <property type="molecule type" value="Genomic_DNA"/>
</dbReference>
<reference evidence="2" key="1">
    <citation type="submission" date="2022-12" db="EMBL/GenBank/DDBJ databases">
        <title>Draft genome assemblies for two species of Escallonia (Escalloniales).</title>
        <authorList>
            <person name="Chanderbali A."/>
            <person name="Dervinis C."/>
            <person name="Anghel I."/>
            <person name="Soltis D."/>
            <person name="Soltis P."/>
            <person name="Zapata F."/>
        </authorList>
    </citation>
    <scope>NUCLEOTIDE SEQUENCE</scope>
    <source>
        <strain evidence="2">UCBG64.0493</strain>
        <tissue evidence="2">Leaf</tissue>
    </source>
</reference>
<evidence type="ECO:0000313" key="2">
    <source>
        <dbReference type="EMBL" id="KAK3017249.1"/>
    </source>
</evidence>
<protein>
    <submittedName>
        <fullName evidence="2">Uncharacterized protein</fullName>
    </submittedName>
</protein>
<keyword evidence="3" id="KW-1185">Reference proteome</keyword>
<organism evidence="2 3">
    <name type="scientific">Escallonia herrerae</name>
    <dbReference type="NCBI Taxonomy" id="1293975"/>
    <lineage>
        <taxon>Eukaryota</taxon>
        <taxon>Viridiplantae</taxon>
        <taxon>Streptophyta</taxon>
        <taxon>Embryophyta</taxon>
        <taxon>Tracheophyta</taxon>
        <taxon>Spermatophyta</taxon>
        <taxon>Magnoliopsida</taxon>
        <taxon>eudicotyledons</taxon>
        <taxon>Gunneridae</taxon>
        <taxon>Pentapetalae</taxon>
        <taxon>asterids</taxon>
        <taxon>campanulids</taxon>
        <taxon>Escalloniales</taxon>
        <taxon>Escalloniaceae</taxon>
        <taxon>Escallonia</taxon>
    </lineage>
</organism>